<dbReference type="SMART" id="SM00382">
    <property type="entry name" value="AAA"/>
    <property type="match status" value="1"/>
</dbReference>
<dbReference type="SUPFAM" id="SSF52540">
    <property type="entry name" value="P-loop containing nucleoside triphosphate hydrolases"/>
    <property type="match status" value="1"/>
</dbReference>
<dbReference type="InterPro" id="IPR027417">
    <property type="entry name" value="P-loop_NTPase"/>
</dbReference>
<organism evidence="6 7">
    <name type="scientific">Shouchella xiaoxiensis</name>
    <dbReference type="NCBI Taxonomy" id="766895"/>
    <lineage>
        <taxon>Bacteria</taxon>
        <taxon>Bacillati</taxon>
        <taxon>Bacillota</taxon>
        <taxon>Bacilli</taxon>
        <taxon>Bacillales</taxon>
        <taxon>Bacillaceae</taxon>
        <taxon>Shouchella</taxon>
    </lineage>
</organism>
<gene>
    <name evidence="6" type="ORF">JOC54_000690</name>
</gene>
<evidence type="ECO:0000256" key="1">
    <source>
        <dbReference type="ARBA" id="ARBA00005417"/>
    </source>
</evidence>
<dbReference type="PANTHER" id="PTHR42798:SF7">
    <property type="entry name" value="ALPHA-D-RIBOSE 1-METHYLPHOSPHONATE 5-TRIPHOSPHATE SYNTHASE SUBUNIT PHNL"/>
    <property type="match status" value="1"/>
</dbReference>
<dbReference type="Proteomes" id="UP001179280">
    <property type="component" value="Unassembled WGS sequence"/>
</dbReference>
<evidence type="ECO:0000256" key="2">
    <source>
        <dbReference type="ARBA" id="ARBA00022448"/>
    </source>
</evidence>
<dbReference type="GO" id="GO:0005524">
    <property type="term" value="F:ATP binding"/>
    <property type="evidence" value="ECO:0007669"/>
    <property type="project" value="UniProtKB-KW"/>
</dbReference>
<dbReference type="EMBL" id="JAFBCV010000001">
    <property type="protein sequence ID" value="MBM7837459.1"/>
    <property type="molecule type" value="Genomic_DNA"/>
</dbReference>
<sequence>MLTLENISKIYQGRLPYQALEDVSFSMSAGEFVAVMGPSGSGKSTLLNLIGTTDSLSSGEVFVNQRPIKALSKNELADFRRTTLGFVFQQFHLLDTLTVEENIVLPLTLGRYGIKEMEQRSDTMLTRLGLKEHAKKRTYELSGGQAQRVAIGRALIHKPKLVLCDEPTGNLDTKSSKEVLQLLAEIRLEEETTILMVTHDALAASYCDRVLFLKDGRLYNELYRPTKQGDFYQQISNVLISLGGTEDDFSSVRFS</sequence>
<dbReference type="InterPro" id="IPR003439">
    <property type="entry name" value="ABC_transporter-like_ATP-bd"/>
</dbReference>
<evidence type="ECO:0000259" key="5">
    <source>
        <dbReference type="PROSITE" id="PS50893"/>
    </source>
</evidence>
<dbReference type="CDD" id="cd03255">
    <property type="entry name" value="ABC_MJ0796_LolCDE_FtsE"/>
    <property type="match status" value="1"/>
</dbReference>
<feature type="domain" description="ABC transporter" evidence="5">
    <location>
        <begin position="2"/>
        <end position="240"/>
    </location>
</feature>
<keyword evidence="4 6" id="KW-0067">ATP-binding</keyword>
<accession>A0ABS2SSG6</accession>
<evidence type="ECO:0000313" key="6">
    <source>
        <dbReference type="EMBL" id="MBM7837459.1"/>
    </source>
</evidence>
<evidence type="ECO:0000256" key="3">
    <source>
        <dbReference type="ARBA" id="ARBA00022741"/>
    </source>
</evidence>
<protein>
    <submittedName>
        <fullName evidence="6">ABC transport system ATP-binding protein</fullName>
    </submittedName>
</protein>
<dbReference type="InterPro" id="IPR003593">
    <property type="entry name" value="AAA+_ATPase"/>
</dbReference>
<dbReference type="InterPro" id="IPR017871">
    <property type="entry name" value="ABC_transporter-like_CS"/>
</dbReference>
<dbReference type="RefSeq" id="WP_035422277.1">
    <property type="nucleotide sequence ID" value="NZ_JAFBCV010000001.1"/>
</dbReference>
<proteinExistence type="inferred from homology"/>
<comment type="caution">
    <text evidence="6">The sequence shown here is derived from an EMBL/GenBank/DDBJ whole genome shotgun (WGS) entry which is preliminary data.</text>
</comment>
<evidence type="ECO:0000256" key="4">
    <source>
        <dbReference type="ARBA" id="ARBA00022840"/>
    </source>
</evidence>
<dbReference type="Pfam" id="PF00005">
    <property type="entry name" value="ABC_tran"/>
    <property type="match status" value="1"/>
</dbReference>
<keyword evidence="7" id="KW-1185">Reference proteome</keyword>
<dbReference type="PANTHER" id="PTHR42798">
    <property type="entry name" value="LIPOPROTEIN-RELEASING SYSTEM ATP-BINDING PROTEIN LOLD"/>
    <property type="match status" value="1"/>
</dbReference>
<dbReference type="Gene3D" id="3.40.50.300">
    <property type="entry name" value="P-loop containing nucleotide triphosphate hydrolases"/>
    <property type="match status" value="1"/>
</dbReference>
<keyword evidence="2" id="KW-0813">Transport</keyword>
<dbReference type="PROSITE" id="PS50893">
    <property type="entry name" value="ABC_TRANSPORTER_2"/>
    <property type="match status" value="1"/>
</dbReference>
<dbReference type="InterPro" id="IPR017911">
    <property type="entry name" value="MacB-like_ATP-bd"/>
</dbReference>
<evidence type="ECO:0000313" key="7">
    <source>
        <dbReference type="Proteomes" id="UP001179280"/>
    </source>
</evidence>
<reference evidence="6" key="1">
    <citation type="submission" date="2021-01" db="EMBL/GenBank/DDBJ databases">
        <title>Genomic Encyclopedia of Type Strains, Phase IV (KMG-IV): sequencing the most valuable type-strain genomes for metagenomic binning, comparative biology and taxonomic classification.</title>
        <authorList>
            <person name="Goeker M."/>
        </authorList>
    </citation>
    <scope>NUCLEOTIDE SEQUENCE</scope>
    <source>
        <strain evidence="6">DSM 21943</strain>
    </source>
</reference>
<comment type="similarity">
    <text evidence="1">Belongs to the ABC transporter superfamily.</text>
</comment>
<name>A0ABS2SSG6_9BACI</name>
<keyword evidence="3" id="KW-0547">Nucleotide-binding</keyword>
<dbReference type="PROSITE" id="PS00211">
    <property type="entry name" value="ABC_TRANSPORTER_1"/>
    <property type="match status" value="1"/>
</dbReference>